<accession>A0A1G8KWD5</accession>
<dbReference type="AlphaFoldDB" id="A0A1G8KWD5"/>
<organism evidence="3 4">
    <name type="scientific">Mucilaginibacter gossypii</name>
    <dbReference type="NCBI Taxonomy" id="551996"/>
    <lineage>
        <taxon>Bacteria</taxon>
        <taxon>Pseudomonadati</taxon>
        <taxon>Bacteroidota</taxon>
        <taxon>Sphingobacteriia</taxon>
        <taxon>Sphingobacteriales</taxon>
        <taxon>Sphingobacteriaceae</taxon>
        <taxon>Mucilaginibacter</taxon>
    </lineage>
</organism>
<dbReference type="InterPro" id="IPR006860">
    <property type="entry name" value="FecR"/>
</dbReference>
<evidence type="ECO:0000313" key="4">
    <source>
        <dbReference type="Proteomes" id="UP000199705"/>
    </source>
</evidence>
<dbReference type="PIRSF" id="PIRSF018266">
    <property type="entry name" value="FecR"/>
    <property type="match status" value="1"/>
</dbReference>
<dbReference type="Pfam" id="PF16344">
    <property type="entry name" value="FecR_C"/>
    <property type="match status" value="1"/>
</dbReference>
<dbReference type="InterPro" id="IPR032508">
    <property type="entry name" value="FecR_C"/>
</dbReference>
<sequence>MDKQYFLELLHKYLNNEATDEEQQFLVKYYELFSAEPDIVSLLSDEQKKEIREEINASIWENIDKHTGVDKKIIRLKTWGRKIASAAAIIGVCGIGYLFLHNKSVVKPPQSYSAHRPKPNLFLVLPDGSRVILSYGSKLSYASSFDGLTKREVYLTGEAFFDIKHNNLKPFVVHTGKIKTIVLGTAFDVKAVPGDKTITVTVTRGKVKVSNNNKLLGIIVPNQQITFDRQKSISMQTNINAKNYTIWTAKDDLYFEDVTFGEAAKVLEDRFKVKILFTDQLVRSKHFTSTFNKSANLDQALKSICEFNDATYSYDKAKTTITITTKSQANSTKSQTN</sequence>
<feature type="domain" description="FecR protein" evidence="1">
    <location>
        <begin position="123"/>
        <end position="208"/>
    </location>
</feature>
<protein>
    <submittedName>
        <fullName evidence="3">FecR protein</fullName>
    </submittedName>
</protein>
<dbReference type="EMBL" id="FNCG01000021">
    <property type="protein sequence ID" value="SDI47683.1"/>
    <property type="molecule type" value="Genomic_DNA"/>
</dbReference>
<dbReference type="GO" id="GO:0016989">
    <property type="term" value="F:sigma factor antagonist activity"/>
    <property type="evidence" value="ECO:0007669"/>
    <property type="project" value="TreeGrafter"/>
</dbReference>
<dbReference type="Pfam" id="PF04773">
    <property type="entry name" value="FecR"/>
    <property type="match status" value="1"/>
</dbReference>
<evidence type="ECO:0000313" key="3">
    <source>
        <dbReference type="EMBL" id="SDI47683.1"/>
    </source>
</evidence>
<dbReference type="Proteomes" id="UP000199705">
    <property type="component" value="Unassembled WGS sequence"/>
</dbReference>
<proteinExistence type="predicted"/>
<keyword evidence="4" id="KW-1185">Reference proteome</keyword>
<dbReference type="STRING" id="551996.SAMN05192573_121102"/>
<gene>
    <name evidence="3" type="ORF">SAMN05192573_121102</name>
</gene>
<dbReference type="Gene3D" id="2.60.120.1440">
    <property type="match status" value="1"/>
</dbReference>
<feature type="domain" description="Protein FecR C-terminal" evidence="2">
    <location>
        <begin position="253"/>
        <end position="321"/>
    </location>
</feature>
<dbReference type="PANTHER" id="PTHR30273:SF2">
    <property type="entry name" value="PROTEIN FECR"/>
    <property type="match status" value="1"/>
</dbReference>
<dbReference type="RefSeq" id="WP_091175168.1">
    <property type="nucleotide sequence ID" value="NZ_FNCG01000021.1"/>
</dbReference>
<reference evidence="4" key="1">
    <citation type="submission" date="2016-10" db="EMBL/GenBank/DDBJ databases">
        <authorList>
            <person name="Varghese N."/>
            <person name="Submissions S."/>
        </authorList>
    </citation>
    <scope>NUCLEOTIDE SEQUENCE [LARGE SCALE GENOMIC DNA]</scope>
    <source>
        <strain evidence="4">Gh-67</strain>
    </source>
</reference>
<evidence type="ECO:0000259" key="2">
    <source>
        <dbReference type="Pfam" id="PF16344"/>
    </source>
</evidence>
<dbReference type="Gene3D" id="3.55.50.30">
    <property type="match status" value="1"/>
</dbReference>
<name>A0A1G8KWD5_9SPHI</name>
<evidence type="ECO:0000259" key="1">
    <source>
        <dbReference type="Pfam" id="PF04773"/>
    </source>
</evidence>
<dbReference type="PANTHER" id="PTHR30273">
    <property type="entry name" value="PERIPLASMIC SIGNAL SENSOR AND SIGMA FACTOR ACTIVATOR FECR-RELATED"/>
    <property type="match status" value="1"/>
</dbReference>
<dbReference type="InterPro" id="IPR012373">
    <property type="entry name" value="Ferrdict_sens_TM"/>
</dbReference>